<feature type="compositionally biased region" description="Basic and acidic residues" evidence="1">
    <location>
        <begin position="39"/>
        <end position="64"/>
    </location>
</feature>
<evidence type="ECO:0000313" key="3">
    <source>
        <dbReference type="Proteomes" id="UP000712281"/>
    </source>
</evidence>
<name>A0A8S9KTH3_BRACR</name>
<protein>
    <submittedName>
        <fullName evidence="2">Uncharacterized protein</fullName>
    </submittedName>
</protein>
<evidence type="ECO:0000256" key="1">
    <source>
        <dbReference type="SAM" id="MobiDB-lite"/>
    </source>
</evidence>
<reference evidence="2" key="1">
    <citation type="submission" date="2019-12" db="EMBL/GenBank/DDBJ databases">
        <title>Genome sequencing and annotation of Brassica cretica.</title>
        <authorList>
            <person name="Studholme D.J."/>
            <person name="Sarris P.F."/>
        </authorList>
    </citation>
    <scope>NUCLEOTIDE SEQUENCE</scope>
    <source>
        <strain evidence="2">PFS-001/15</strain>
        <tissue evidence="2">Leaf</tissue>
    </source>
</reference>
<comment type="caution">
    <text evidence="2">The sequence shown here is derived from an EMBL/GenBank/DDBJ whole genome shotgun (WGS) entry which is preliminary data.</text>
</comment>
<evidence type="ECO:0000313" key="2">
    <source>
        <dbReference type="EMBL" id="KAF2597332.1"/>
    </source>
</evidence>
<dbReference type="EMBL" id="QGKW02000717">
    <property type="protein sequence ID" value="KAF2597332.1"/>
    <property type="molecule type" value="Genomic_DNA"/>
</dbReference>
<organism evidence="2 3">
    <name type="scientific">Brassica cretica</name>
    <name type="common">Mustard</name>
    <dbReference type="NCBI Taxonomy" id="69181"/>
    <lineage>
        <taxon>Eukaryota</taxon>
        <taxon>Viridiplantae</taxon>
        <taxon>Streptophyta</taxon>
        <taxon>Embryophyta</taxon>
        <taxon>Tracheophyta</taxon>
        <taxon>Spermatophyta</taxon>
        <taxon>Magnoliopsida</taxon>
        <taxon>eudicotyledons</taxon>
        <taxon>Gunneridae</taxon>
        <taxon>Pentapetalae</taxon>
        <taxon>rosids</taxon>
        <taxon>malvids</taxon>
        <taxon>Brassicales</taxon>
        <taxon>Brassicaceae</taxon>
        <taxon>Brassiceae</taxon>
        <taxon>Brassica</taxon>
    </lineage>
</organism>
<proteinExistence type="predicted"/>
<gene>
    <name evidence="2" type="ORF">F2Q68_00008968</name>
</gene>
<accession>A0A8S9KTH3</accession>
<dbReference type="Proteomes" id="UP000712281">
    <property type="component" value="Unassembled WGS sequence"/>
</dbReference>
<sequence length="97" mass="11342">MDQYIEPGQDGDQEDQIIPTEVQAADCSRQTDRAVYRIDPRAAEKELRLEPRPDDRTNRTEAHLPDQLAKQRLTVKPELTLIKWKQRQTIVSPFWSV</sequence>
<feature type="region of interest" description="Disordered" evidence="1">
    <location>
        <begin position="39"/>
        <end position="65"/>
    </location>
</feature>
<dbReference type="AlphaFoldDB" id="A0A8S9KTH3"/>